<dbReference type="EMBL" id="JAKUCV010006081">
    <property type="protein sequence ID" value="KAJ4828776.1"/>
    <property type="molecule type" value="Genomic_DNA"/>
</dbReference>
<evidence type="ECO:0000313" key="2">
    <source>
        <dbReference type="EMBL" id="KAJ4828776.1"/>
    </source>
</evidence>
<reference evidence="2" key="1">
    <citation type="submission" date="2022-02" db="EMBL/GenBank/DDBJ databases">
        <authorList>
            <person name="Henning P.M."/>
            <person name="McCubbin A.G."/>
            <person name="Shore J.S."/>
        </authorList>
    </citation>
    <scope>NUCLEOTIDE SEQUENCE</scope>
    <source>
        <strain evidence="2">F60SS</strain>
        <tissue evidence="2">Leaves</tissue>
    </source>
</reference>
<reference evidence="2" key="2">
    <citation type="journal article" date="2023" name="Plants (Basel)">
        <title>Annotation of the Turnera subulata (Passifloraceae) Draft Genome Reveals the S-Locus Evolved after the Divergence of Turneroideae from Passifloroideae in a Stepwise Manner.</title>
        <authorList>
            <person name="Henning P.M."/>
            <person name="Roalson E.H."/>
            <person name="Mir W."/>
            <person name="McCubbin A.G."/>
            <person name="Shore J.S."/>
        </authorList>
    </citation>
    <scope>NUCLEOTIDE SEQUENCE</scope>
    <source>
        <strain evidence="2">F60SS</strain>
    </source>
</reference>
<feature type="compositionally biased region" description="Basic residues" evidence="1">
    <location>
        <begin position="47"/>
        <end position="56"/>
    </location>
</feature>
<keyword evidence="3" id="KW-1185">Reference proteome</keyword>
<name>A0A9Q0FCF5_9ROSI</name>
<evidence type="ECO:0000256" key="1">
    <source>
        <dbReference type="SAM" id="MobiDB-lite"/>
    </source>
</evidence>
<dbReference type="PANTHER" id="PTHR33132:SF132">
    <property type="entry name" value="SERINE-RICH PROTEIN"/>
    <property type="match status" value="1"/>
</dbReference>
<dbReference type="OrthoDB" id="1932391at2759"/>
<dbReference type="Proteomes" id="UP001141552">
    <property type="component" value="Unassembled WGS sequence"/>
</dbReference>
<feature type="compositionally biased region" description="Polar residues" evidence="1">
    <location>
        <begin position="81"/>
        <end position="92"/>
    </location>
</feature>
<evidence type="ECO:0000313" key="3">
    <source>
        <dbReference type="Proteomes" id="UP001141552"/>
    </source>
</evidence>
<accession>A0A9Q0FCF5</accession>
<dbReference type="PANTHER" id="PTHR33132">
    <property type="entry name" value="OSJNBB0118P14.9 PROTEIN"/>
    <property type="match status" value="1"/>
</dbReference>
<protein>
    <submittedName>
        <fullName evidence="2">Uncharacterized protein</fullName>
    </submittedName>
</protein>
<feature type="region of interest" description="Disordered" evidence="1">
    <location>
        <begin position="1"/>
        <end position="72"/>
    </location>
</feature>
<feature type="region of interest" description="Disordered" evidence="1">
    <location>
        <begin position="81"/>
        <end position="100"/>
    </location>
</feature>
<sequence>MEKSSSSQEQIHHGLKSIDEKQKEEEMHEAMKKDGSLTSPPTSPKAINKRMTKSKSGKMSCLCSPTTHPGSFRCRLHRSGMQTGLSRGSSVGANLYALGS</sequence>
<gene>
    <name evidence="2" type="ORF">Tsubulata_023753</name>
</gene>
<feature type="compositionally biased region" description="Basic and acidic residues" evidence="1">
    <location>
        <begin position="10"/>
        <end position="35"/>
    </location>
</feature>
<comment type="caution">
    <text evidence="2">The sequence shown here is derived from an EMBL/GenBank/DDBJ whole genome shotgun (WGS) entry which is preliminary data.</text>
</comment>
<dbReference type="AlphaFoldDB" id="A0A9Q0FCF5"/>
<proteinExistence type="predicted"/>
<organism evidence="2 3">
    <name type="scientific">Turnera subulata</name>
    <dbReference type="NCBI Taxonomy" id="218843"/>
    <lineage>
        <taxon>Eukaryota</taxon>
        <taxon>Viridiplantae</taxon>
        <taxon>Streptophyta</taxon>
        <taxon>Embryophyta</taxon>
        <taxon>Tracheophyta</taxon>
        <taxon>Spermatophyta</taxon>
        <taxon>Magnoliopsida</taxon>
        <taxon>eudicotyledons</taxon>
        <taxon>Gunneridae</taxon>
        <taxon>Pentapetalae</taxon>
        <taxon>rosids</taxon>
        <taxon>fabids</taxon>
        <taxon>Malpighiales</taxon>
        <taxon>Passifloraceae</taxon>
        <taxon>Turnera</taxon>
    </lineage>
</organism>